<accession>A0A8J2M3Q1</accession>
<organism evidence="2 3">
    <name type="scientific">Cercopithifilaria johnstoni</name>
    <dbReference type="NCBI Taxonomy" id="2874296"/>
    <lineage>
        <taxon>Eukaryota</taxon>
        <taxon>Metazoa</taxon>
        <taxon>Ecdysozoa</taxon>
        <taxon>Nematoda</taxon>
        <taxon>Chromadorea</taxon>
        <taxon>Rhabditida</taxon>
        <taxon>Spirurina</taxon>
        <taxon>Spiruromorpha</taxon>
        <taxon>Filarioidea</taxon>
        <taxon>Onchocercidae</taxon>
        <taxon>Cercopithifilaria</taxon>
    </lineage>
</organism>
<feature type="compositionally biased region" description="Low complexity" evidence="1">
    <location>
        <begin position="455"/>
        <end position="466"/>
    </location>
</feature>
<feature type="region of interest" description="Disordered" evidence="1">
    <location>
        <begin position="145"/>
        <end position="174"/>
    </location>
</feature>
<dbReference type="Proteomes" id="UP000746747">
    <property type="component" value="Unassembled WGS sequence"/>
</dbReference>
<feature type="region of interest" description="Disordered" evidence="1">
    <location>
        <begin position="455"/>
        <end position="494"/>
    </location>
</feature>
<protein>
    <submittedName>
        <fullName evidence="2">Uncharacterized protein</fullName>
    </submittedName>
</protein>
<proteinExistence type="predicted"/>
<keyword evidence="3" id="KW-1185">Reference proteome</keyword>
<comment type="caution">
    <text evidence="2">The sequence shown here is derived from an EMBL/GenBank/DDBJ whole genome shotgun (WGS) entry which is preliminary data.</text>
</comment>
<name>A0A8J2M3Q1_9BILA</name>
<evidence type="ECO:0000313" key="2">
    <source>
        <dbReference type="EMBL" id="CAG9534769.1"/>
    </source>
</evidence>
<evidence type="ECO:0000313" key="3">
    <source>
        <dbReference type="Proteomes" id="UP000746747"/>
    </source>
</evidence>
<reference evidence="2" key="1">
    <citation type="submission" date="2021-09" db="EMBL/GenBank/DDBJ databases">
        <authorList>
            <consortium name="Pathogen Informatics"/>
        </authorList>
    </citation>
    <scope>NUCLEOTIDE SEQUENCE</scope>
</reference>
<sequence length="494" mass="55728">MEASTVETAALHEPSSAFDPDREMKDRKLAQIFKKLHMEQDLNTLLDLDDTVPRPSKVALNHVEELNTDKVERCRPRKILDYAVLAKGQGYRNNLVGSFASSYLETGGSSKSGAGSKRIRFQKDQFDDNIPTFNVKRRSRCVRYASAPKKNSRSRRLTFEPAANGAKKKEASRSRSFACATKGGILKRRVKDADNIKQAFLISKKVLDAQNQHFKEFMLPEKWIKESGKRKKVKKMKSGREESTSSASVEDLAMERLVRAFKTAKLLYPEKFAEYFPDFMHCFDSNDSKEKRSKKNGVMSKQAHLKTIKSEDAMTLDRNIASDSGDDLPKRIRKMPKNLREYSTDVEIARKKLVGLKEQIPSVTQKIPRIRGPSAGTSGLRKRSKTSTDLSPNQSLLFKSQQNEKAENTKEVGDSEGMGRVPTLKTRRRAKSGFRSSLTLKATNVNAAVIQNNIEDSAAESSSDESGNMRSSKRQRAQSGFYKTMVTLYDKKRS</sequence>
<feature type="region of interest" description="Disordered" evidence="1">
    <location>
        <begin position="1"/>
        <end position="23"/>
    </location>
</feature>
<dbReference type="OrthoDB" id="5838307at2759"/>
<gene>
    <name evidence="2" type="ORF">CJOHNSTONI_LOCUS4875</name>
</gene>
<evidence type="ECO:0000256" key="1">
    <source>
        <dbReference type="SAM" id="MobiDB-lite"/>
    </source>
</evidence>
<dbReference type="EMBL" id="CAKAEH010001328">
    <property type="protein sequence ID" value="CAG9534769.1"/>
    <property type="molecule type" value="Genomic_DNA"/>
</dbReference>
<feature type="compositionally biased region" description="Polar residues" evidence="1">
    <location>
        <begin position="387"/>
        <end position="401"/>
    </location>
</feature>
<feature type="region of interest" description="Disordered" evidence="1">
    <location>
        <begin position="364"/>
        <end position="435"/>
    </location>
</feature>
<dbReference type="AlphaFoldDB" id="A0A8J2M3Q1"/>
<feature type="compositionally biased region" description="Basic and acidic residues" evidence="1">
    <location>
        <begin position="402"/>
        <end position="413"/>
    </location>
</feature>